<evidence type="ECO:0000256" key="1">
    <source>
        <dbReference type="ARBA" id="ARBA00001933"/>
    </source>
</evidence>
<dbReference type="OrthoDB" id="262490at2"/>
<dbReference type="Proteomes" id="UP000290283">
    <property type="component" value="Unassembled WGS sequence"/>
</dbReference>
<comment type="cofactor">
    <cofactor evidence="1 3">
        <name>pyridoxal 5'-phosphate</name>
        <dbReference type="ChEBI" id="CHEBI:597326"/>
    </cofactor>
</comment>
<comment type="similarity">
    <text evidence="3">Belongs to the trans-sulfuration enzymes family.</text>
</comment>
<organism evidence="4 5">
    <name type="scientific">Flavobacterium amnicola</name>
    <dbReference type="NCBI Taxonomy" id="2506422"/>
    <lineage>
        <taxon>Bacteria</taxon>
        <taxon>Pseudomonadati</taxon>
        <taxon>Bacteroidota</taxon>
        <taxon>Flavobacteriia</taxon>
        <taxon>Flavobacteriales</taxon>
        <taxon>Flavobacteriaceae</taxon>
        <taxon>Flavobacterium</taxon>
    </lineage>
</organism>
<dbReference type="Gene3D" id="3.90.1150.10">
    <property type="entry name" value="Aspartate Aminotransferase, domain 1"/>
    <property type="match status" value="1"/>
</dbReference>
<accession>A0A4Q1K5X6</accession>
<dbReference type="EMBL" id="SBKO01000001">
    <property type="protein sequence ID" value="RXR21336.1"/>
    <property type="molecule type" value="Genomic_DNA"/>
</dbReference>
<dbReference type="Gene3D" id="3.40.640.10">
    <property type="entry name" value="Type I PLP-dependent aspartate aminotransferase-like (Major domain)"/>
    <property type="match status" value="1"/>
</dbReference>
<sequence length="497" mass="55760">MRELMSDYLCHIPCGEALPFLNPHAVSVSLPTLDDVIGYEEGDISVIGKMKSGYPRFFRNKQVQVLLDYVVERFEVAADLILLPITSLKAYGILSYLIQDKLDYIELDGNVFVLLNQNDSRIQQIKDYIRNAGLIISSRQAESTLCNLGLLEKPFEEDRVVSGHNAVVSVLSDAYKAKTENVVLTNSGANAFFAVCEGLVSSEKSKEKNVVVQLGWLYVDTMEVIQKRSQQSYLQLNVHDLQQLESWLQVNHTKVSVVVTEVVSNPKIQCVDIIALYSICKKYRVKLVLDATLITPFNASVLQYCDVAVESLSKFACGKGDVLMGVIFVAESSGISPEIFEIFVVPPHKNEADRIGFEIVDYEKRVLKSSENTKQLIEVLTQKKAIKKVWSVLENASAENYKKLNNSGVIPGLLTIELEEDIAPYYDQLQVAKGPSLGTEFTLVMPYVYLAHYELTKSEEGIKLLHEKGMNPNILRVSVGNERIEDIIRVFNSVFEE</sequence>
<dbReference type="InterPro" id="IPR015424">
    <property type="entry name" value="PyrdxlP-dep_Trfase"/>
</dbReference>
<dbReference type="PANTHER" id="PTHR42699">
    <property type="match status" value="1"/>
</dbReference>
<keyword evidence="5" id="KW-1185">Reference proteome</keyword>
<evidence type="ECO:0000256" key="3">
    <source>
        <dbReference type="RuleBase" id="RU362118"/>
    </source>
</evidence>
<dbReference type="InterPro" id="IPR015422">
    <property type="entry name" value="PyrdxlP-dep_Trfase_small"/>
</dbReference>
<dbReference type="GO" id="GO:0003962">
    <property type="term" value="F:cystathionine gamma-synthase activity"/>
    <property type="evidence" value="ECO:0007669"/>
    <property type="project" value="TreeGrafter"/>
</dbReference>
<reference evidence="5" key="1">
    <citation type="submission" date="2019-01" db="EMBL/GenBank/DDBJ databases">
        <title>Cytophagaceae bacterium strain CAR-16.</title>
        <authorList>
            <person name="Chen W.-M."/>
        </authorList>
    </citation>
    <scope>NUCLEOTIDE SEQUENCE [LARGE SCALE GENOMIC DNA]</scope>
    <source>
        <strain evidence="5">LLJ-11</strain>
    </source>
</reference>
<name>A0A4Q1K5X6_9FLAO</name>
<dbReference type="SUPFAM" id="SSF53383">
    <property type="entry name" value="PLP-dependent transferases"/>
    <property type="match status" value="1"/>
</dbReference>
<dbReference type="InterPro" id="IPR051750">
    <property type="entry name" value="Trans-sulfuration_enzymes"/>
</dbReference>
<evidence type="ECO:0000313" key="4">
    <source>
        <dbReference type="EMBL" id="RXR21336.1"/>
    </source>
</evidence>
<keyword evidence="4" id="KW-0808">Transferase</keyword>
<keyword evidence="2 3" id="KW-0663">Pyridoxal phosphate</keyword>
<dbReference type="PANTHER" id="PTHR42699:SF1">
    <property type="entry name" value="CYSTATHIONINE GAMMA-SYNTHASE-RELATED"/>
    <property type="match status" value="1"/>
</dbReference>
<dbReference type="GO" id="GO:0019346">
    <property type="term" value="P:transsulfuration"/>
    <property type="evidence" value="ECO:0007669"/>
    <property type="project" value="InterPro"/>
</dbReference>
<dbReference type="AlphaFoldDB" id="A0A4Q1K5X6"/>
<dbReference type="InterPro" id="IPR000277">
    <property type="entry name" value="Cys/Met-Metab_PyrdxlP-dep_enz"/>
</dbReference>
<dbReference type="GO" id="GO:0030170">
    <property type="term" value="F:pyridoxal phosphate binding"/>
    <property type="evidence" value="ECO:0007669"/>
    <property type="project" value="InterPro"/>
</dbReference>
<gene>
    <name evidence="4" type="ORF">EQG63_05190</name>
</gene>
<evidence type="ECO:0000256" key="2">
    <source>
        <dbReference type="ARBA" id="ARBA00022898"/>
    </source>
</evidence>
<protein>
    <submittedName>
        <fullName evidence="4">PLP-dependent transferase</fullName>
    </submittedName>
</protein>
<evidence type="ECO:0000313" key="5">
    <source>
        <dbReference type="Proteomes" id="UP000290283"/>
    </source>
</evidence>
<dbReference type="InterPro" id="IPR015421">
    <property type="entry name" value="PyrdxlP-dep_Trfase_major"/>
</dbReference>
<proteinExistence type="inferred from homology"/>
<comment type="caution">
    <text evidence="4">The sequence shown here is derived from an EMBL/GenBank/DDBJ whole genome shotgun (WGS) entry which is preliminary data.</text>
</comment>
<dbReference type="Pfam" id="PF01053">
    <property type="entry name" value="Cys_Met_Meta_PP"/>
    <property type="match status" value="1"/>
</dbReference>